<dbReference type="Gene3D" id="1.10.8.60">
    <property type="match status" value="2"/>
</dbReference>
<dbReference type="InterPro" id="IPR050168">
    <property type="entry name" value="AAA_ATPase_domain"/>
</dbReference>
<dbReference type="InterPro" id="IPR003960">
    <property type="entry name" value="ATPase_AAA_CS"/>
</dbReference>
<dbReference type="CDD" id="cd19511">
    <property type="entry name" value="RecA-like_CDC48_r2-like"/>
    <property type="match status" value="1"/>
</dbReference>
<dbReference type="Proteomes" id="UP000549394">
    <property type="component" value="Unassembled WGS sequence"/>
</dbReference>
<evidence type="ECO:0000256" key="2">
    <source>
        <dbReference type="ARBA" id="ARBA00022840"/>
    </source>
</evidence>
<feature type="domain" description="AAA+ ATPase" evidence="3">
    <location>
        <begin position="261"/>
        <end position="399"/>
    </location>
</feature>
<dbReference type="SUPFAM" id="SSF52540">
    <property type="entry name" value="P-loop containing nucleoside triphosphate hydrolases"/>
    <property type="match status" value="2"/>
</dbReference>
<sequence>MKKQSKTESLQECQNCAITISTRDVDNHKSVCGKSRKEYDHSFIDSYELNAKLTTGDVENEKVIYATPVIMRHCKFRIGRPVLVNNKFLCNIWNKNSLPTLTSVQVHSKFAYKFQIKKDMISLRSYSQHIPLAGKIYWTLNKENTNTNKDWFDGVSSFLKITLYDEYVNKDLSMNLMYLGVPLSVCIKDIRGLRIFQNLSLEDEKYYRVCSDTVFINETIRKTEKEHSTDLSFEDIGGLADVKDKLVEFGKLLEKQHTSILPSGILLHGPSGTGKTLIAKAFLRHLQSKDIYKVQFSSGDILSKYQGESESKVKAYFNEARTNSPSVILIDDINVICAKKESENVLKRIVSVLVTEMDSITTTSSPVLVIATSNKTDEIDISLRRAGRLEYEIEIPVPNERDRKEILQGLLSKIKDYEEFDIEEISKRAHGYVGSDLVAVIKDARFSALKSNRKLKKEDIVFSLNLIKPSAIREIIVSVPDTRWSDIGGQDTLKLKLKQAVEWPITRREAFQKLGIKPPRGLLMFGPPGCSKTLTAKALANETNLNFLAVKGPELLSKWVGESERAVRQLFQKARQAAPAIVFFDEIDAIGSKRSSEGSSSSTDVSDRVLAQLLTEIDGVTNLDNVTIVAATNRPDRIDPALLRPGRIDRLIYVPLPDSETRLKILQIHCSKTRVSEDIDLTEIVAKTEGYSGAELEAIIREAALLAIGDNSQQITKNHLEMSLKIVTPRTDMKMINFYDKFALKTSLSK</sequence>
<proteinExistence type="predicted"/>
<feature type="domain" description="AAA+ ATPase" evidence="3">
    <location>
        <begin position="518"/>
        <end position="658"/>
    </location>
</feature>
<comment type="caution">
    <text evidence="4">The sequence shown here is derived from an EMBL/GenBank/DDBJ whole genome shotgun (WGS) entry which is preliminary data.</text>
</comment>
<name>A0A7I8VL56_9ANNE</name>
<dbReference type="InterPro" id="IPR041569">
    <property type="entry name" value="AAA_lid_3"/>
</dbReference>
<accession>A0A7I8VL56</accession>
<gene>
    <name evidence="4" type="ORF">DGYR_LOCUS4825</name>
</gene>
<evidence type="ECO:0000313" key="4">
    <source>
        <dbReference type="EMBL" id="CAD5116179.1"/>
    </source>
</evidence>
<reference evidence="4 5" key="1">
    <citation type="submission" date="2020-08" db="EMBL/GenBank/DDBJ databases">
        <authorList>
            <person name="Hejnol A."/>
        </authorList>
    </citation>
    <scope>NUCLEOTIDE SEQUENCE [LARGE SCALE GENOMIC DNA]</scope>
</reference>
<dbReference type="GO" id="GO:0005524">
    <property type="term" value="F:ATP binding"/>
    <property type="evidence" value="ECO:0007669"/>
    <property type="project" value="UniProtKB-KW"/>
</dbReference>
<dbReference type="GO" id="GO:0016887">
    <property type="term" value="F:ATP hydrolysis activity"/>
    <property type="evidence" value="ECO:0007669"/>
    <property type="project" value="InterPro"/>
</dbReference>
<dbReference type="InterPro" id="IPR003959">
    <property type="entry name" value="ATPase_AAA_core"/>
</dbReference>
<dbReference type="FunFam" id="3.40.50.300:FF:000661">
    <property type="entry name" value="calmodulin-interacting protein 111 isoform X1"/>
    <property type="match status" value="1"/>
</dbReference>
<evidence type="ECO:0000259" key="3">
    <source>
        <dbReference type="SMART" id="SM00382"/>
    </source>
</evidence>
<keyword evidence="5" id="KW-1185">Reference proteome</keyword>
<dbReference type="AlphaFoldDB" id="A0A7I8VL56"/>
<dbReference type="GO" id="GO:0005737">
    <property type="term" value="C:cytoplasm"/>
    <property type="evidence" value="ECO:0007669"/>
    <property type="project" value="TreeGrafter"/>
</dbReference>
<dbReference type="Pfam" id="PF00004">
    <property type="entry name" value="AAA"/>
    <property type="match status" value="2"/>
</dbReference>
<keyword evidence="2" id="KW-0067">ATP-binding</keyword>
<organism evidence="4 5">
    <name type="scientific">Dimorphilus gyrociliatus</name>
    <dbReference type="NCBI Taxonomy" id="2664684"/>
    <lineage>
        <taxon>Eukaryota</taxon>
        <taxon>Metazoa</taxon>
        <taxon>Spiralia</taxon>
        <taxon>Lophotrochozoa</taxon>
        <taxon>Annelida</taxon>
        <taxon>Polychaeta</taxon>
        <taxon>Polychaeta incertae sedis</taxon>
        <taxon>Dinophilidae</taxon>
        <taxon>Dimorphilus</taxon>
    </lineage>
</organism>
<evidence type="ECO:0000313" key="5">
    <source>
        <dbReference type="Proteomes" id="UP000549394"/>
    </source>
</evidence>
<dbReference type="InterPro" id="IPR027417">
    <property type="entry name" value="P-loop_NTPase"/>
</dbReference>
<dbReference type="OrthoDB" id="27435at2759"/>
<dbReference type="Gene3D" id="3.40.50.300">
    <property type="entry name" value="P-loop containing nucleotide triphosphate hydrolases"/>
    <property type="match status" value="2"/>
</dbReference>
<evidence type="ECO:0000256" key="1">
    <source>
        <dbReference type="ARBA" id="ARBA00022741"/>
    </source>
</evidence>
<keyword evidence="1" id="KW-0547">Nucleotide-binding</keyword>
<dbReference type="InterPro" id="IPR003593">
    <property type="entry name" value="AAA+_ATPase"/>
</dbReference>
<dbReference type="PANTHER" id="PTHR23077">
    <property type="entry name" value="AAA-FAMILY ATPASE"/>
    <property type="match status" value="1"/>
</dbReference>
<dbReference type="Pfam" id="PF17862">
    <property type="entry name" value="AAA_lid_3"/>
    <property type="match status" value="2"/>
</dbReference>
<dbReference type="PROSITE" id="PS00674">
    <property type="entry name" value="AAA"/>
    <property type="match status" value="2"/>
</dbReference>
<dbReference type="EMBL" id="CAJFCJ010000006">
    <property type="protein sequence ID" value="CAD5116179.1"/>
    <property type="molecule type" value="Genomic_DNA"/>
</dbReference>
<protein>
    <recommendedName>
        <fullName evidence="3">AAA+ ATPase domain-containing protein</fullName>
    </recommendedName>
</protein>
<dbReference type="PANTHER" id="PTHR23077:SF27">
    <property type="entry name" value="ATPASE FAMILY GENE 2 PROTEIN HOMOLOG A"/>
    <property type="match status" value="1"/>
</dbReference>
<dbReference type="SMART" id="SM00382">
    <property type="entry name" value="AAA"/>
    <property type="match status" value="2"/>
</dbReference>